<dbReference type="CDD" id="cd03794">
    <property type="entry name" value="GT4_WbuB-like"/>
    <property type="match status" value="1"/>
</dbReference>
<name>A0A6P1ZD34_9BACT</name>
<dbReference type="AlphaFoldDB" id="A0A6P1ZD34"/>
<evidence type="ECO:0008006" key="5">
    <source>
        <dbReference type="Google" id="ProtNLM"/>
    </source>
</evidence>
<sequence>MSERGGRTGDPMRVCVVRQYYFPQDPRVRKEVSALLERGHEVDVVCLRKEGEPREDTWRGARIHRLPMSHKRGGVLRYVWNYSVFLLLATLACLKLHVRRRFHVVQVNTMPDILVFSALMPRLLGARVLLDMHEVMPELFMSIYAIPSRHPLVRLLKVLEWLSLKAANRIITVNEQCAAIFRSRGLAPGKLSIILNVPELPEEALAAAESDASLQNEEGEPFRLFSHGSILPRYGYAVLIRAMRLLLDQGRNVRLDIVGQGEQQSELEALCAELRLGDAVAFHGYQPFTELLKPMRAADLCVVALIKDVYTDIMLPNKLFEYVAMRKPVIASRTEAVMDFFGEDALAYYESESPEDMARTIAALIDEPERRAVMTEQAWQRMEPVMWERHKVEYLEIVESMHR</sequence>
<dbReference type="Pfam" id="PF00534">
    <property type="entry name" value="Glycos_transf_1"/>
    <property type="match status" value="1"/>
</dbReference>
<reference evidence="3 4" key="1">
    <citation type="submission" date="2018-06" db="EMBL/GenBank/DDBJ databases">
        <title>Complete genome of Desulfovibrio marinus P48SEP.</title>
        <authorList>
            <person name="Crispim J.S."/>
            <person name="Vidigal P.M.P."/>
            <person name="Silva L.C.F."/>
            <person name="Araujo L.C."/>
            <person name="Laguardia C.N."/>
            <person name="Dias R.S."/>
            <person name="Sousa M.P."/>
            <person name="Paula S.O."/>
            <person name="Silva C."/>
        </authorList>
    </citation>
    <scope>NUCLEOTIDE SEQUENCE [LARGE SCALE GENOMIC DNA]</scope>
    <source>
        <strain evidence="3 4">P48SEP</strain>
    </source>
</reference>
<accession>A0A6P1ZD34</accession>
<dbReference type="GO" id="GO:0016757">
    <property type="term" value="F:glycosyltransferase activity"/>
    <property type="evidence" value="ECO:0007669"/>
    <property type="project" value="InterPro"/>
</dbReference>
<dbReference type="SUPFAM" id="SSF53756">
    <property type="entry name" value="UDP-Glycosyltransferase/glycogen phosphorylase"/>
    <property type="match status" value="1"/>
</dbReference>
<feature type="domain" description="Glycosyltransferase subfamily 4-like N-terminal" evidence="2">
    <location>
        <begin position="27"/>
        <end position="194"/>
    </location>
</feature>
<dbReference type="EMBL" id="QMIF01000012">
    <property type="protein sequence ID" value="TVM32098.1"/>
    <property type="molecule type" value="Genomic_DNA"/>
</dbReference>
<comment type="caution">
    <text evidence="3">The sequence shown here is derived from an EMBL/GenBank/DDBJ whole genome shotgun (WGS) entry which is preliminary data.</text>
</comment>
<dbReference type="Proteomes" id="UP000434052">
    <property type="component" value="Unassembled WGS sequence"/>
</dbReference>
<dbReference type="InterPro" id="IPR028098">
    <property type="entry name" value="Glyco_trans_4-like_N"/>
</dbReference>
<dbReference type="RefSeq" id="WP_144306463.1">
    <property type="nucleotide sequence ID" value="NZ_QMIF01000012.1"/>
</dbReference>
<dbReference type="PANTHER" id="PTHR12526">
    <property type="entry name" value="GLYCOSYLTRANSFERASE"/>
    <property type="match status" value="1"/>
</dbReference>
<evidence type="ECO:0000313" key="3">
    <source>
        <dbReference type="EMBL" id="TVM32098.1"/>
    </source>
</evidence>
<dbReference type="Gene3D" id="3.40.50.2000">
    <property type="entry name" value="Glycogen Phosphorylase B"/>
    <property type="match status" value="2"/>
</dbReference>
<proteinExistence type="predicted"/>
<dbReference type="OrthoDB" id="9787293at2"/>
<evidence type="ECO:0000259" key="1">
    <source>
        <dbReference type="Pfam" id="PF00534"/>
    </source>
</evidence>
<gene>
    <name evidence="3" type="ORF">DQK91_16335</name>
</gene>
<feature type="domain" description="Glycosyl transferase family 1" evidence="1">
    <location>
        <begin position="217"/>
        <end position="378"/>
    </location>
</feature>
<evidence type="ECO:0000259" key="2">
    <source>
        <dbReference type="Pfam" id="PF13579"/>
    </source>
</evidence>
<dbReference type="InterPro" id="IPR001296">
    <property type="entry name" value="Glyco_trans_1"/>
</dbReference>
<dbReference type="Pfam" id="PF13579">
    <property type="entry name" value="Glyco_trans_4_4"/>
    <property type="match status" value="1"/>
</dbReference>
<evidence type="ECO:0000313" key="4">
    <source>
        <dbReference type="Proteomes" id="UP000434052"/>
    </source>
</evidence>
<protein>
    <recommendedName>
        <fullName evidence="5">Glycosyltransferase WbuB</fullName>
    </recommendedName>
</protein>
<organism evidence="3 4">
    <name type="scientific">Oceanidesulfovibrio marinus</name>
    <dbReference type="NCBI Taxonomy" id="370038"/>
    <lineage>
        <taxon>Bacteria</taxon>
        <taxon>Pseudomonadati</taxon>
        <taxon>Thermodesulfobacteriota</taxon>
        <taxon>Desulfovibrionia</taxon>
        <taxon>Desulfovibrionales</taxon>
        <taxon>Desulfovibrionaceae</taxon>
        <taxon>Oceanidesulfovibrio</taxon>
    </lineage>
</organism>